<reference evidence="5 6" key="1">
    <citation type="submission" date="2016-10" db="EMBL/GenBank/DDBJ databases">
        <authorList>
            <person name="de Groot N.N."/>
        </authorList>
    </citation>
    <scope>NUCLEOTIDE SEQUENCE [LARGE SCALE GENOMIC DNA]</scope>
    <source>
        <strain evidence="5 6">DSM 29433</strain>
    </source>
</reference>
<dbReference type="PROSITE" id="PS50949">
    <property type="entry name" value="HTH_GNTR"/>
    <property type="match status" value="1"/>
</dbReference>
<dbReference type="InterPro" id="IPR008920">
    <property type="entry name" value="TF_FadR/GntR_C"/>
</dbReference>
<keyword evidence="3" id="KW-0804">Transcription</keyword>
<dbReference type="InterPro" id="IPR000524">
    <property type="entry name" value="Tscrpt_reg_HTH_GntR"/>
</dbReference>
<dbReference type="RefSeq" id="WP_090202493.1">
    <property type="nucleotide sequence ID" value="NZ_FOZM01000001.1"/>
</dbReference>
<dbReference type="InterPro" id="IPR036388">
    <property type="entry name" value="WH-like_DNA-bd_sf"/>
</dbReference>
<dbReference type="InterPro" id="IPR036390">
    <property type="entry name" value="WH_DNA-bd_sf"/>
</dbReference>
<feature type="domain" description="HTH gntR-type" evidence="4">
    <location>
        <begin position="8"/>
        <end position="75"/>
    </location>
</feature>
<evidence type="ECO:0000256" key="3">
    <source>
        <dbReference type="ARBA" id="ARBA00023163"/>
    </source>
</evidence>
<dbReference type="SMART" id="SM00345">
    <property type="entry name" value="HTH_GNTR"/>
    <property type="match status" value="1"/>
</dbReference>
<dbReference type="GO" id="GO:0003677">
    <property type="term" value="F:DNA binding"/>
    <property type="evidence" value="ECO:0007669"/>
    <property type="project" value="UniProtKB-KW"/>
</dbReference>
<gene>
    <name evidence="5" type="ORF">SAMN05444714_0056</name>
</gene>
<dbReference type="Pfam" id="PF07729">
    <property type="entry name" value="FCD"/>
    <property type="match status" value="1"/>
</dbReference>
<organism evidence="5 6">
    <name type="scientific">Yoonia litorea</name>
    <dbReference type="NCBI Taxonomy" id="1123755"/>
    <lineage>
        <taxon>Bacteria</taxon>
        <taxon>Pseudomonadati</taxon>
        <taxon>Pseudomonadota</taxon>
        <taxon>Alphaproteobacteria</taxon>
        <taxon>Rhodobacterales</taxon>
        <taxon>Paracoccaceae</taxon>
        <taxon>Yoonia</taxon>
    </lineage>
</organism>
<protein>
    <submittedName>
        <fullName evidence="5">DNA-binding transcriptional regulator, GntR family</fullName>
    </submittedName>
</protein>
<dbReference type="SUPFAM" id="SSF46785">
    <property type="entry name" value="Winged helix' DNA-binding domain"/>
    <property type="match status" value="1"/>
</dbReference>
<dbReference type="Gene3D" id="1.10.10.10">
    <property type="entry name" value="Winged helix-like DNA-binding domain superfamily/Winged helix DNA-binding domain"/>
    <property type="match status" value="1"/>
</dbReference>
<dbReference type="PANTHER" id="PTHR43537:SF39">
    <property type="entry name" value="HTH-TYPE TRANSCRIPTIONAL REGULATOR MCBR"/>
    <property type="match status" value="1"/>
</dbReference>
<evidence type="ECO:0000313" key="6">
    <source>
        <dbReference type="Proteomes" id="UP000198926"/>
    </source>
</evidence>
<dbReference type="GO" id="GO:0003700">
    <property type="term" value="F:DNA-binding transcription factor activity"/>
    <property type="evidence" value="ECO:0007669"/>
    <property type="project" value="InterPro"/>
</dbReference>
<dbReference type="OrthoDB" id="9815654at2"/>
<dbReference type="Proteomes" id="UP000198926">
    <property type="component" value="Unassembled WGS sequence"/>
</dbReference>
<dbReference type="Pfam" id="PF00392">
    <property type="entry name" value="GntR"/>
    <property type="match status" value="1"/>
</dbReference>
<dbReference type="InterPro" id="IPR011711">
    <property type="entry name" value="GntR_C"/>
</dbReference>
<dbReference type="SMART" id="SM00895">
    <property type="entry name" value="FCD"/>
    <property type="match status" value="1"/>
</dbReference>
<dbReference type="Gene3D" id="1.20.120.530">
    <property type="entry name" value="GntR ligand-binding domain-like"/>
    <property type="match status" value="1"/>
</dbReference>
<evidence type="ECO:0000256" key="2">
    <source>
        <dbReference type="ARBA" id="ARBA00023125"/>
    </source>
</evidence>
<evidence type="ECO:0000313" key="5">
    <source>
        <dbReference type="EMBL" id="SFR97019.1"/>
    </source>
</evidence>
<evidence type="ECO:0000256" key="1">
    <source>
        <dbReference type="ARBA" id="ARBA00023015"/>
    </source>
</evidence>
<keyword evidence="1" id="KW-0805">Transcription regulation</keyword>
<keyword evidence="6" id="KW-1185">Reference proteome</keyword>
<keyword evidence="2 5" id="KW-0238">DNA-binding</keyword>
<evidence type="ECO:0000259" key="4">
    <source>
        <dbReference type="PROSITE" id="PS50949"/>
    </source>
</evidence>
<name>A0A1I6L0L3_9RHOB</name>
<dbReference type="EMBL" id="FOZM01000001">
    <property type="protein sequence ID" value="SFR97019.1"/>
    <property type="molecule type" value="Genomic_DNA"/>
</dbReference>
<dbReference type="STRING" id="1123755.SAMN05444714_0056"/>
<sequence length="221" mass="24634">MNRMVGKKPEHETIYRRVKNMILFGEFVPGQPLTIHGLAEQIGTGITPAREAIRRLTAEGALSTLENRRIAVPQMTATKLDHIALVRLAVEPELARLASFSLENKDIDELERIDSLINDAITMGDIRQYLEANYQFHFTLYSRADAPILQDIADGLWLRVGPALRVVCGRFGTDKLVDHHREATTAMRQGDANAVGESMAEDIRQGLAFVRQTLSEPSTDA</sequence>
<proteinExistence type="predicted"/>
<dbReference type="AlphaFoldDB" id="A0A1I6L0L3"/>
<dbReference type="PANTHER" id="PTHR43537">
    <property type="entry name" value="TRANSCRIPTIONAL REGULATOR, GNTR FAMILY"/>
    <property type="match status" value="1"/>
</dbReference>
<accession>A0A1I6L0L3</accession>
<dbReference type="SUPFAM" id="SSF48008">
    <property type="entry name" value="GntR ligand-binding domain-like"/>
    <property type="match status" value="1"/>
</dbReference>